<reference evidence="1" key="1">
    <citation type="submission" date="2022-11" db="EMBL/GenBank/DDBJ databases">
        <title>Genome Sequence of Boeremia exigua.</title>
        <authorList>
            <person name="Buettner E."/>
        </authorList>
    </citation>
    <scope>NUCLEOTIDE SEQUENCE</scope>
    <source>
        <strain evidence="1">CU02</strain>
    </source>
</reference>
<sequence length="177" mass="18821">MPPKKNAAAPEVGIAGYDNKETKLLAAAFVSSIGTDKYDYALFAQLSGFTEGTLKKFWPPVKKKVMEEHPNFGKFLTGAPAAAASTAKATASKKRKAADTDADAELEPEASPVDDADKKTSEGKAKKAPAKRGKKVKTEEEVVKEEENSAGAEEGEFIYNPNVVAWLANADGMAEVV</sequence>
<proteinExistence type="predicted"/>
<name>A0ACC2ILR7_9PLEO</name>
<evidence type="ECO:0000313" key="2">
    <source>
        <dbReference type="Proteomes" id="UP001153331"/>
    </source>
</evidence>
<keyword evidence="2" id="KW-1185">Reference proteome</keyword>
<organism evidence="1 2">
    <name type="scientific">Boeremia exigua</name>
    <dbReference type="NCBI Taxonomy" id="749465"/>
    <lineage>
        <taxon>Eukaryota</taxon>
        <taxon>Fungi</taxon>
        <taxon>Dikarya</taxon>
        <taxon>Ascomycota</taxon>
        <taxon>Pezizomycotina</taxon>
        <taxon>Dothideomycetes</taxon>
        <taxon>Pleosporomycetidae</taxon>
        <taxon>Pleosporales</taxon>
        <taxon>Pleosporineae</taxon>
        <taxon>Didymellaceae</taxon>
        <taxon>Boeremia</taxon>
    </lineage>
</organism>
<dbReference type="EMBL" id="JAPHNI010000107">
    <property type="protein sequence ID" value="KAJ8116135.1"/>
    <property type="molecule type" value="Genomic_DNA"/>
</dbReference>
<comment type="caution">
    <text evidence="1">The sequence shown here is derived from an EMBL/GenBank/DDBJ whole genome shotgun (WGS) entry which is preliminary data.</text>
</comment>
<gene>
    <name evidence="1" type="ORF">OPT61_g2384</name>
</gene>
<protein>
    <submittedName>
        <fullName evidence="1">Uncharacterized protein</fullName>
    </submittedName>
</protein>
<dbReference type="Proteomes" id="UP001153331">
    <property type="component" value="Unassembled WGS sequence"/>
</dbReference>
<accession>A0ACC2ILR7</accession>
<evidence type="ECO:0000313" key="1">
    <source>
        <dbReference type="EMBL" id="KAJ8116135.1"/>
    </source>
</evidence>